<reference evidence="1" key="1">
    <citation type="thesis" date="2020" institute="ProQuest LLC" country="789 East Eisenhower Parkway, Ann Arbor, MI, USA">
        <title>Comparative Genomics and Chromosome Evolution.</title>
        <authorList>
            <person name="Mudd A.B."/>
        </authorList>
    </citation>
    <scope>NUCLEOTIDE SEQUENCE</scope>
    <source>
        <strain evidence="1">1538</strain>
        <tissue evidence="1">Blood</tissue>
    </source>
</reference>
<proteinExistence type="predicted"/>
<evidence type="ECO:0000313" key="2">
    <source>
        <dbReference type="Proteomes" id="UP001181693"/>
    </source>
</evidence>
<accession>A0AAV3A892</accession>
<dbReference type="Proteomes" id="UP001181693">
    <property type="component" value="Unassembled WGS sequence"/>
</dbReference>
<dbReference type="EMBL" id="DYDO01000004">
    <property type="protein sequence ID" value="DBA27419.1"/>
    <property type="molecule type" value="Genomic_DNA"/>
</dbReference>
<organism evidence="1 2">
    <name type="scientific">Pyxicephalus adspersus</name>
    <name type="common">African bullfrog</name>
    <dbReference type="NCBI Taxonomy" id="30357"/>
    <lineage>
        <taxon>Eukaryota</taxon>
        <taxon>Metazoa</taxon>
        <taxon>Chordata</taxon>
        <taxon>Craniata</taxon>
        <taxon>Vertebrata</taxon>
        <taxon>Euteleostomi</taxon>
        <taxon>Amphibia</taxon>
        <taxon>Batrachia</taxon>
        <taxon>Anura</taxon>
        <taxon>Neobatrachia</taxon>
        <taxon>Ranoidea</taxon>
        <taxon>Pyxicephalidae</taxon>
        <taxon>Pyxicephalinae</taxon>
        <taxon>Pyxicephalus</taxon>
    </lineage>
</organism>
<keyword evidence="2" id="KW-1185">Reference proteome</keyword>
<protein>
    <submittedName>
        <fullName evidence="1">Uncharacterized protein</fullName>
    </submittedName>
</protein>
<name>A0AAV3A892_PYXAD</name>
<dbReference type="AlphaFoldDB" id="A0AAV3A892"/>
<evidence type="ECO:0000313" key="1">
    <source>
        <dbReference type="EMBL" id="DBA27419.1"/>
    </source>
</evidence>
<comment type="caution">
    <text evidence="1">The sequence shown here is derived from an EMBL/GenBank/DDBJ whole genome shotgun (WGS) entry which is preliminary data.</text>
</comment>
<sequence>MFPALHYMRLFHLASSEPQVFVLVLMLDHFGSTSTSLWITSVWQHCSDQLIQKLTLTFHLEYLDLVLDIVQTGIATGETLDFRLCSPIVICQVSASDGFSPLAGFIPDKTQHSGTS</sequence>
<gene>
    <name evidence="1" type="ORF">GDO54_011572</name>
</gene>